<evidence type="ECO:0000313" key="2">
    <source>
        <dbReference type="EMBL" id="CAI5796884.1"/>
    </source>
</evidence>
<protein>
    <submittedName>
        <fullName evidence="2">Uncharacterized protein</fullName>
    </submittedName>
</protein>
<dbReference type="Proteomes" id="UP001178461">
    <property type="component" value="Chromosome 17"/>
</dbReference>
<keyword evidence="3" id="KW-1185">Reference proteome</keyword>
<name>A0AA35PQN9_9SAUR</name>
<sequence>MHRRGLRMQRVVNVHPAWITFATRASLEFPWKMDFISSQYSESDIKVVTREAESVHCLLPFHKLLAALIEGRPPCWLSICQACCVCTLVYFMHLVWIDLLSSQSSCHNKPVGFVIELSLSEFQSVSPHQKRFILKANKHPPHPKATFRVSKL</sequence>
<dbReference type="AlphaFoldDB" id="A0AA35PQN9"/>
<keyword evidence="1" id="KW-0812">Transmembrane</keyword>
<reference evidence="2" key="1">
    <citation type="submission" date="2022-12" db="EMBL/GenBank/DDBJ databases">
        <authorList>
            <person name="Alioto T."/>
            <person name="Alioto T."/>
            <person name="Gomez Garrido J."/>
        </authorList>
    </citation>
    <scope>NUCLEOTIDE SEQUENCE</scope>
</reference>
<accession>A0AA35PQN9</accession>
<feature type="transmembrane region" description="Helical" evidence="1">
    <location>
        <begin position="75"/>
        <end position="96"/>
    </location>
</feature>
<evidence type="ECO:0000256" key="1">
    <source>
        <dbReference type="SAM" id="Phobius"/>
    </source>
</evidence>
<organism evidence="2 3">
    <name type="scientific">Podarcis lilfordi</name>
    <name type="common">Lilford's wall lizard</name>
    <dbReference type="NCBI Taxonomy" id="74358"/>
    <lineage>
        <taxon>Eukaryota</taxon>
        <taxon>Metazoa</taxon>
        <taxon>Chordata</taxon>
        <taxon>Craniata</taxon>
        <taxon>Vertebrata</taxon>
        <taxon>Euteleostomi</taxon>
        <taxon>Lepidosauria</taxon>
        <taxon>Squamata</taxon>
        <taxon>Bifurcata</taxon>
        <taxon>Unidentata</taxon>
        <taxon>Episquamata</taxon>
        <taxon>Laterata</taxon>
        <taxon>Lacertibaenia</taxon>
        <taxon>Lacertidae</taxon>
        <taxon>Podarcis</taxon>
    </lineage>
</organism>
<gene>
    <name evidence="2" type="ORF">PODLI_1B005346</name>
</gene>
<evidence type="ECO:0000313" key="3">
    <source>
        <dbReference type="Proteomes" id="UP001178461"/>
    </source>
</evidence>
<keyword evidence="1" id="KW-0472">Membrane</keyword>
<dbReference type="EMBL" id="OX395142">
    <property type="protein sequence ID" value="CAI5796884.1"/>
    <property type="molecule type" value="Genomic_DNA"/>
</dbReference>
<keyword evidence="1" id="KW-1133">Transmembrane helix</keyword>
<proteinExistence type="predicted"/>